<name>A0A1I2WCK9_9EURY</name>
<accession>A0A1I2WCK9</accession>
<proteinExistence type="predicted"/>
<evidence type="ECO:0000259" key="2">
    <source>
        <dbReference type="Pfam" id="PF24035"/>
    </source>
</evidence>
<feature type="domain" description="DUF7344" evidence="2">
    <location>
        <begin position="20"/>
        <end position="95"/>
    </location>
</feature>
<dbReference type="Proteomes" id="UP000198876">
    <property type="component" value="Unassembled WGS sequence"/>
</dbReference>
<dbReference type="RefSeq" id="WP_092893851.1">
    <property type="nucleotide sequence ID" value="NZ_FOOQ01000008.1"/>
</dbReference>
<dbReference type="InterPro" id="IPR055768">
    <property type="entry name" value="DUF7344"/>
</dbReference>
<sequence>MAVTQNDSTPARSSDEHLAALGDEHRRAVVEVLAAEDRPVRLSRLAESVVAEMRDDSFGTPSHDDIDCAKLELHHHHLPKLDAAGVLDYDYEESRIVPTDDIHTVYDIVRSVTA</sequence>
<feature type="region of interest" description="Disordered" evidence="1">
    <location>
        <begin position="1"/>
        <end position="20"/>
    </location>
</feature>
<gene>
    <name evidence="3" type="ORF">SAMN04488063_3497</name>
</gene>
<dbReference type="OrthoDB" id="247722at2157"/>
<dbReference type="InterPro" id="IPR036388">
    <property type="entry name" value="WH-like_DNA-bd_sf"/>
</dbReference>
<evidence type="ECO:0000313" key="3">
    <source>
        <dbReference type="EMBL" id="SFG99094.1"/>
    </source>
</evidence>
<dbReference type="EMBL" id="FOOQ01000008">
    <property type="protein sequence ID" value="SFG99094.1"/>
    <property type="molecule type" value="Genomic_DNA"/>
</dbReference>
<reference evidence="4" key="1">
    <citation type="submission" date="2016-10" db="EMBL/GenBank/DDBJ databases">
        <authorList>
            <person name="Varghese N."/>
            <person name="Submissions S."/>
        </authorList>
    </citation>
    <scope>NUCLEOTIDE SEQUENCE [LARGE SCALE GENOMIC DNA]</scope>
    <source>
        <strain evidence="4">CGMCC 1.7739</strain>
    </source>
</reference>
<keyword evidence="4" id="KW-1185">Reference proteome</keyword>
<evidence type="ECO:0000256" key="1">
    <source>
        <dbReference type="SAM" id="MobiDB-lite"/>
    </source>
</evidence>
<protein>
    <recommendedName>
        <fullName evidence="2">DUF7344 domain-containing protein</fullName>
    </recommendedName>
</protein>
<organism evidence="3 4">
    <name type="scientific">Halopelagius inordinatus</name>
    <dbReference type="NCBI Taxonomy" id="553467"/>
    <lineage>
        <taxon>Archaea</taxon>
        <taxon>Methanobacteriati</taxon>
        <taxon>Methanobacteriota</taxon>
        <taxon>Stenosarchaea group</taxon>
        <taxon>Halobacteria</taxon>
        <taxon>Halobacteriales</taxon>
        <taxon>Haloferacaceae</taxon>
    </lineage>
</organism>
<evidence type="ECO:0000313" key="4">
    <source>
        <dbReference type="Proteomes" id="UP000198876"/>
    </source>
</evidence>
<dbReference type="STRING" id="553467.SAMN04488063_3497"/>
<dbReference type="Gene3D" id="1.10.10.10">
    <property type="entry name" value="Winged helix-like DNA-binding domain superfamily/Winged helix DNA-binding domain"/>
    <property type="match status" value="1"/>
</dbReference>
<dbReference type="Pfam" id="PF24035">
    <property type="entry name" value="DUF7344"/>
    <property type="match status" value="1"/>
</dbReference>
<feature type="compositionally biased region" description="Polar residues" evidence="1">
    <location>
        <begin position="1"/>
        <end position="12"/>
    </location>
</feature>
<dbReference type="AlphaFoldDB" id="A0A1I2WCK9"/>